<feature type="domain" description="CBS" evidence="2">
    <location>
        <begin position="113"/>
        <end position="140"/>
    </location>
</feature>
<dbReference type="EMBL" id="OIVN01002112">
    <property type="protein sequence ID" value="SPD00700.1"/>
    <property type="molecule type" value="Genomic_DNA"/>
</dbReference>
<accession>A0A2N9GMT2</accession>
<dbReference type="Pfam" id="PF00571">
    <property type="entry name" value="CBS"/>
    <property type="match status" value="2"/>
</dbReference>
<reference evidence="3" key="1">
    <citation type="submission" date="2018-02" db="EMBL/GenBank/DDBJ databases">
        <authorList>
            <person name="Cohen D.B."/>
            <person name="Kent A.D."/>
        </authorList>
    </citation>
    <scope>NUCLEOTIDE SEQUENCE</scope>
</reference>
<evidence type="ECO:0000259" key="2">
    <source>
        <dbReference type="Pfam" id="PF00571"/>
    </source>
</evidence>
<evidence type="ECO:0000256" key="1">
    <source>
        <dbReference type="ARBA" id="ARBA00023122"/>
    </source>
</evidence>
<dbReference type="PANTHER" id="PTHR43080:SF12">
    <property type="entry name" value="CYSTATHIONINE BETA-SYNTHASE (CBS) FAMILY PROTEIN"/>
    <property type="match status" value="1"/>
</dbReference>
<evidence type="ECO:0000313" key="3">
    <source>
        <dbReference type="EMBL" id="SPD00700.1"/>
    </source>
</evidence>
<dbReference type="InterPro" id="IPR051257">
    <property type="entry name" value="Diverse_CBS-Domain"/>
</dbReference>
<name>A0A2N9GMT2_FAGSY</name>
<keyword evidence="1" id="KW-0129">CBS domain</keyword>
<dbReference type="PANTHER" id="PTHR43080">
    <property type="entry name" value="CBS DOMAIN-CONTAINING PROTEIN CBSX3, MITOCHONDRIAL"/>
    <property type="match status" value="1"/>
</dbReference>
<gene>
    <name evidence="3" type="ORF">FSB_LOCUS28582</name>
</gene>
<dbReference type="SUPFAM" id="SSF54631">
    <property type="entry name" value="CBS-domain pair"/>
    <property type="match status" value="1"/>
</dbReference>
<proteinExistence type="predicted"/>
<dbReference type="InterPro" id="IPR046342">
    <property type="entry name" value="CBS_dom_sf"/>
</dbReference>
<protein>
    <recommendedName>
        <fullName evidence="2">CBS domain-containing protein</fullName>
    </recommendedName>
</protein>
<dbReference type="InterPro" id="IPR000644">
    <property type="entry name" value="CBS_dom"/>
</dbReference>
<dbReference type="Gene3D" id="3.10.580.10">
    <property type="entry name" value="CBS-domain"/>
    <property type="match status" value="2"/>
</dbReference>
<dbReference type="AlphaFoldDB" id="A0A2N9GMT2"/>
<organism evidence="3">
    <name type="scientific">Fagus sylvatica</name>
    <name type="common">Beechnut</name>
    <dbReference type="NCBI Taxonomy" id="28930"/>
    <lineage>
        <taxon>Eukaryota</taxon>
        <taxon>Viridiplantae</taxon>
        <taxon>Streptophyta</taxon>
        <taxon>Embryophyta</taxon>
        <taxon>Tracheophyta</taxon>
        <taxon>Spermatophyta</taxon>
        <taxon>Magnoliopsida</taxon>
        <taxon>eudicotyledons</taxon>
        <taxon>Gunneridae</taxon>
        <taxon>Pentapetalae</taxon>
        <taxon>rosids</taxon>
        <taxon>fabids</taxon>
        <taxon>Fagales</taxon>
        <taxon>Fagaceae</taxon>
        <taxon>Fagus</taxon>
    </lineage>
</organism>
<sequence length="159" mass="17378">MQGIVRAIRSCQEILKAAILQHSHGRGASKAANLFAFGRITSSSSAQLKGLENVTVAEVLMTKGEEKTGSWLWCRTDDAVIDAVKNMGKNNIGSLVVLKPGEEHIAGIITERENRIRHVPVIDGKIVGMISIVDVVRAVVEQQSGELKQLNEFIHGDYY</sequence>
<feature type="domain" description="CBS" evidence="2">
    <location>
        <begin position="73"/>
        <end position="112"/>
    </location>
</feature>